<dbReference type="OrthoDB" id="15478at2759"/>
<comment type="caution">
    <text evidence="5">Lacks conserved residue(s) required for the propagation of feature annotation.</text>
</comment>
<dbReference type="GO" id="GO:0004806">
    <property type="term" value="F:triacylglycerol lipase activity"/>
    <property type="evidence" value="ECO:0007669"/>
    <property type="project" value="InterPro"/>
</dbReference>
<feature type="compositionally biased region" description="Basic and acidic residues" evidence="6">
    <location>
        <begin position="862"/>
        <end position="872"/>
    </location>
</feature>
<dbReference type="GO" id="GO:0016042">
    <property type="term" value="P:lipid catabolic process"/>
    <property type="evidence" value="ECO:0007669"/>
    <property type="project" value="UniProtKB-UniRule"/>
</dbReference>
<dbReference type="InterPro" id="IPR016035">
    <property type="entry name" value="Acyl_Trfase/lysoPLipase"/>
</dbReference>
<feature type="region of interest" description="Disordered" evidence="6">
    <location>
        <begin position="842"/>
        <end position="881"/>
    </location>
</feature>
<feature type="region of interest" description="Disordered" evidence="6">
    <location>
        <begin position="722"/>
        <end position="763"/>
    </location>
</feature>
<dbReference type="InterPro" id="IPR002641">
    <property type="entry name" value="PNPLA_dom"/>
</dbReference>
<accession>E3L204</accession>
<keyword evidence="3 5" id="KW-0442">Lipid degradation</keyword>
<dbReference type="CDD" id="cd07232">
    <property type="entry name" value="Pat_PLPL"/>
    <property type="match status" value="1"/>
</dbReference>
<feature type="compositionally biased region" description="Basic and acidic residues" evidence="6">
    <location>
        <begin position="40"/>
        <end position="70"/>
    </location>
</feature>
<protein>
    <recommendedName>
        <fullName evidence="8">PNPLA domain-containing protein</fullName>
    </recommendedName>
</protein>
<dbReference type="PROSITE" id="PS51635">
    <property type="entry name" value="PNPLA"/>
    <property type="match status" value="1"/>
</dbReference>
<feature type="compositionally biased region" description="Basic residues" evidence="6">
    <location>
        <begin position="186"/>
        <end position="195"/>
    </location>
</feature>
<evidence type="ECO:0000256" key="1">
    <source>
        <dbReference type="ARBA" id="ARBA00006104"/>
    </source>
</evidence>
<dbReference type="InParanoid" id="E3L204"/>
<dbReference type="GO" id="GO:0006641">
    <property type="term" value="P:triglyceride metabolic process"/>
    <property type="evidence" value="ECO:0007669"/>
    <property type="project" value="UniProtKB-ARBA"/>
</dbReference>
<organism evidence="9 10">
    <name type="scientific">Puccinia graminis f. sp. tritici (strain CRL 75-36-700-3 / race SCCL)</name>
    <name type="common">Black stem rust fungus</name>
    <dbReference type="NCBI Taxonomy" id="418459"/>
    <lineage>
        <taxon>Eukaryota</taxon>
        <taxon>Fungi</taxon>
        <taxon>Dikarya</taxon>
        <taxon>Basidiomycota</taxon>
        <taxon>Pucciniomycotina</taxon>
        <taxon>Pucciniomycetes</taxon>
        <taxon>Pucciniales</taxon>
        <taxon>Pucciniaceae</taxon>
        <taxon>Puccinia</taxon>
    </lineage>
</organism>
<gene>
    <name evidence="9" type="ORF">PGTG_16605</name>
</gene>
<evidence type="ECO:0000256" key="5">
    <source>
        <dbReference type="PROSITE-ProRule" id="PRU01161"/>
    </source>
</evidence>
<dbReference type="InterPro" id="IPR021771">
    <property type="entry name" value="Triacylglycerol_lipase_N"/>
</dbReference>
<feature type="region of interest" description="Disordered" evidence="6">
    <location>
        <begin position="40"/>
        <end position="98"/>
    </location>
</feature>
<dbReference type="VEuPathDB" id="FungiDB:PGTG_16605"/>
<dbReference type="HOGENOM" id="CLU_009031_2_1_1"/>
<dbReference type="AlphaFoldDB" id="E3L204"/>
<dbReference type="PANTHER" id="PTHR14226:SF66">
    <property type="entry name" value="TRIACYLGLYCEROL LIPASE PTL2"/>
    <property type="match status" value="1"/>
</dbReference>
<reference key="1">
    <citation type="submission" date="2007-01" db="EMBL/GenBank/DDBJ databases">
        <title>The Genome Sequence of Puccinia graminis f. sp. tritici Strain CRL 75-36-700-3.</title>
        <authorList>
            <consortium name="The Broad Institute Genome Sequencing Platform"/>
            <person name="Birren B."/>
            <person name="Lander E."/>
            <person name="Galagan J."/>
            <person name="Nusbaum C."/>
            <person name="Devon K."/>
            <person name="Cuomo C."/>
            <person name="Jaffe D."/>
            <person name="Butler J."/>
            <person name="Alvarez P."/>
            <person name="Gnerre S."/>
            <person name="Grabherr M."/>
            <person name="Mauceli E."/>
            <person name="Brockman W."/>
            <person name="Young S."/>
            <person name="LaButti K."/>
            <person name="Sykes S."/>
            <person name="DeCaprio D."/>
            <person name="Crawford M."/>
            <person name="Koehrsen M."/>
            <person name="Engels R."/>
            <person name="Montgomery P."/>
            <person name="Pearson M."/>
            <person name="Howarth C."/>
            <person name="Larson L."/>
            <person name="White J."/>
            <person name="Zeng Q."/>
            <person name="Kodira C."/>
            <person name="Yandava C."/>
            <person name="Alvarado L."/>
            <person name="O'Leary S."/>
            <person name="Szabo L."/>
            <person name="Dean R."/>
            <person name="Schein J."/>
        </authorList>
    </citation>
    <scope>NUCLEOTIDE SEQUENCE</scope>
    <source>
        <strain>CRL 75-36-700-3</strain>
    </source>
</reference>
<evidence type="ECO:0000259" key="8">
    <source>
        <dbReference type="PROSITE" id="PS51635"/>
    </source>
</evidence>
<dbReference type="GeneID" id="10530479"/>
<keyword evidence="2 5" id="KW-0378">Hydrolase</keyword>
<evidence type="ECO:0000313" key="10">
    <source>
        <dbReference type="Proteomes" id="UP000008783"/>
    </source>
</evidence>
<feature type="transmembrane region" description="Helical" evidence="7">
    <location>
        <begin position="212"/>
        <end position="232"/>
    </location>
</feature>
<evidence type="ECO:0000256" key="6">
    <source>
        <dbReference type="SAM" id="MobiDB-lite"/>
    </source>
</evidence>
<feature type="region of interest" description="Disordered" evidence="6">
    <location>
        <begin position="132"/>
        <end position="197"/>
    </location>
</feature>
<keyword evidence="4 5" id="KW-0443">Lipid metabolism</keyword>
<dbReference type="SUPFAM" id="SSF52151">
    <property type="entry name" value="FabD/lysophospholipase-like"/>
    <property type="match status" value="1"/>
</dbReference>
<dbReference type="EMBL" id="DS178334">
    <property type="protein sequence ID" value="EFP90579.2"/>
    <property type="molecule type" value="Genomic_DNA"/>
</dbReference>
<feature type="domain" description="PNPLA" evidence="8">
    <location>
        <begin position="387"/>
        <end position="578"/>
    </location>
</feature>
<feature type="active site" description="Proton acceptor" evidence="5">
    <location>
        <position position="565"/>
    </location>
</feature>
<evidence type="ECO:0000256" key="2">
    <source>
        <dbReference type="ARBA" id="ARBA00022801"/>
    </source>
</evidence>
<dbReference type="KEGG" id="pgr:PGTG_16605"/>
<keyword evidence="7" id="KW-0472">Membrane</keyword>
<sequence length="881" mass="98999">MEKEHVLPDTRQPINKAYIHTTQSSRAHKHSFPKTHLKTVDGRETADIARDYNPREDRARLEEKREREIQRGMTTRGQQAPYGEIDPDRLSPPQGEAGWGCDEFKKKWYNDDDLLVFRQALHAQDVDLHHLPVGPHSFPARPPPGSSAPSSSQAGSTDPTRLHPSSSSSSGRPSSHADPAPPSSSSHKRASKNPKPRKDIVREGWAYHISRWPLLTLIGVAFMFEFLIYVSVRQIVRLFETLMSWRAQEGRLRRKLRAAETYEEWKAAALELDDLLGFGQWKRNASNAYYDSISVRKVVASLERSRLNNDPESLKGVLEVCLRANFAGIESIRLYSQTHLGTKTLIENYVDEVEKSLVYLRETTHLSAQEKTVFFRRAAKNMGTTALCLSGGATFGFYHFGVIRALLDARLIPTVITGTSAGALVAAFLCTHTDEELDRLLVPEIADMITACEDPISVWLPRMIKTGARFDTVLWAKKSSFFTMGSMTFLEAYERTGRILNVSVIPHDVHSPTTLLNYTTAPNCVIFSAILASAAVPLVLNPVVLLEKSKDGKVRPWQFQGKHKDGSLRVDVPLESLHLYFNTSFSIVSQVNPHIHLFFFQPRGAPGEPVVHRKGKGWRGGFFLSALEQYMKIELIKNLRVIRDLELLPLLGGQTFTAVFLQRFEGTVTIWPHSRFRDWFNILTDPDRKELARMINVGKRVTWPKIRMIENRLRIERQVFMGRQETKRSQEPTIPNPQGAAVSGDGGGGGTEGSQDEMGGISGVENERSQVYGTDSEVEMPQMGSPEGNLRQLRMLRERRNLHRRLSQSSKSVGLFLDQLVGDDTGGGGNSSAGEEIVARKSFRHRHSSASIRSARLVNHSDGSDERDRNESTAEELLIED</sequence>
<keyword evidence="7" id="KW-0812">Transmembrane</keyword>
<dbReference type="STRING" id="418459.E3L204"/>
<dbReference type="PANTHER" id="PTHR14226">
    <property type="entry name" value="NEUROPATHY TARGET ESTERASE/SWISS CHEESE D.MELANOGASTER"/>
    <property type="match status" value="1"/>
</dbReference>
<comment type="similarity">
    <text evidence="1">Belongs to the PLPL family.</text>
</comment>
<dbReference type="eggNOG" id="KOG2214">
    <property type="taxonomic scope" value="Eukaryota"/>
</dbReference>
<name>E3L204_PUCGT</name>
<evidence type="ECO:0000256" key="7">
    <source>
        <dbReference type="SAM" id="Phobius"/>
    </source>
</evidence>
<dbReference type="Proteomes" id="UP000008783">
    <property type="component" value="Unassembled WGS sequence"/>
</dbReference>
<feature type="short sequence motif" description="GXSXG" evidence="5">
    <location>
        <begin position="418"/>
        <end position="422"/>
    </location>
</feature>
<feature type="compositionally biased region" description="Low complexity" evidence="6">
    <location>
        <begin position="164"/>
        <end position="178"/>
    </location>
</feature>
<feature type="compositionally biased region" description="Low complexity" evidence="6">
    <location>
        <begin position="147"/>
        <end position="156"/>
    </location>
</feature>
<feature type="active site" description="Nucleophile" evidence="5">
    <location>
        <position position="420"/>
    </location>
</feature>
<evidence type="ECO:0000256" key="4">
    <source>
        <dbReference type="ARBA" id="ARBA00023098"/>
    </source>
</evidence>
<proteinExistence type="inferred from homology"/>
<keyword evidence="10" id="KW-1185">Reference proteome</keyword>
<dbReference type="Pfam" id="PF11815">
    <property type="entry name" value="DUF3336"/>
    <property type="match status" value="1"/>
</dbReference>
<keyword evidence="7" id="KW-1133">Transmembrane helix</keyword>
<dbReference type="Pfam" id="PF01734">
    <property type="entry name" value="Patatin"/>
    <property type="match status" value="1"/>
</dbReference>
<feature type="transmembrane region" description="Helical" evidence="7">
    <location>
        <begin position="525"/>
        <end position="546"/>
    </location>
</feature>
<evidence type="ECO:0000256" key="3">
    <source>
        <dbReference type="ARBA" id="ARBA00022963"/>
    </source>
</evidence>
<evidence type="ECO:0000313" key="9">
    <source>
        <dbReference type="EMBL" id="EFP90579.2"/>
    </source>
</evidence>
<dbReference type="RefSeq" id="XP_003334998.2">
    <property type="nucleotide sequence ID" value="XM_003334950.2"/>
</dbReference>
<dbReference type="InterPro" id="IPR050301">
    <property type="entry name" value="NTE"/>
</dbReference>
<reference evidence="10" key="2">
    <citation type="journal article" date="2011" name="Proc. Natl. Acad. Sci. U.S.A.">
        <title>Obligate biotrophy features unraveled by the genomic analysis of rust fungi.</title>
        <authorList>
            <person name="Duplessis S."/>
            <person name="Cuomo C.A."/>
            <person name="Lin Y.-C."/>
            <person name="Aerts A."/>
            <person name="Tisserant E."/>
            <person name="Veneault-Fourrey C."/>
            <person name="Joly D.L."/>
            <person name="Hacquard S."/>
            <person name="Amselem J."/>
            <person name="Cantarel B.L."/>
            <person name="Chiu R."/>
            <person name="Coutinho P.M."/>
            <person name="Feau N."/>
            <person name="Field M."/>
            <person name="Frey P."/>
            <person name="Gelhaye E."/>
            <person name="Goldberg J."/>
            <person name="Grabherr M.G."/>
            <person name="Kodira C.D."/>
            <person name="Kohler A."/>
            <person name="Kuees U."/>
            <person name="Lindquist E.A."/>
            <person name="Lucas S.M."/>
            <person name="Mago R."/>
            <person name="Mauceli E."/>
            <person name="Morin E."/>
            <person name="Murat C."/>
            <person name="Pangilinan J.L."/>
            <person name="Park R."/>
            <person name="Pearson M."/>
            <person name="Quesneville H."/>
            <person name="Rouhier N."/>
            <person name="Sakthikumar S."/>
            <person name="Salamov A.A."/>
            <person name="Schmutz J."/>
            <person name="Selles B."/>
            <person name="Shapiro H."/>
            <person name="Tanguay P."/>
            <person name="Tuskan G.A."/>
            <person name="Henrissat B."/>
            <person name="Van de Peer Y."/>
            <person name="Rouze P."/>
            <person name="Ellis J.G."/>
            <person name="Dodds P.N."/>
            <person name="Schein J.E."/>
            <person name="Zhong S."/>
            <person name="Hamelin R.C."/>
            <person name="Grigoriev I.V."/>
            <person name="Szabo L.J."/>
            <person name="Martin F."/>
        </authorList>
    </citation>
    <scope>NUCLEOTIDE SEQUENCE [LARGE SCALE GENOMIC DNA]</scope>
    <source>
        <strain evidence="10">CRL 75-36-700-3 / race SCCL</strain>
    </source>
</reference>
<dbReference type="Gene3D" id="3.40.1090.10">
    <property type="entry name" value="Cytosolic phospholipase A2 catalytic domain"/>
    <property type="match status" value="2"/>
</dbReference>